<dbReference type="PANTHER" id="PTHR37824:SF1">
    <property type="entry name" value="IRON-REGULATED SURFACE DETERMINANT PROTEIN C"/>
    <property type="match status" value="1"/>
</dbReference>
<feature type="compositionally biased region" description="Low complexity" evidence="7">
    <location>
        <begin position="876"/>
        <end position="895"/>
    </location>
</feature>
<feature type="region of interest" description="Disordered" evidence="7">
    <location>
        <begin position="50"/>
        <end position="286"/>
    </location>
</feature>
<reference evidence="10" key="1">
    <citation type="journal article" date="2018" name="Front Microbiol 9">
        <title>Significant Enrichment and Diversity of the Staphylococcal Arginine Catabolic Mobile Element ACME in Staphylococcus epidermidis Isolates From Subgingival Peri-implantitis Sites and Periodontal Pockets.</title>
        <authorList>
            <person name="O'Connor A.M."/>
            <person name="McManus B.A."/>
            <person name="Kinnevey P.M."/>
            <person name="Brennan G.I."/>
            <person name="Fleming T.E."/>
            <person name="Cashin P.J."/>
            <person name="O'Sullivan M."/>
            <person name="Polyzois I."/>
            <person name="Coleman D.C."/>
        </authorList>
    </citation>
    <scope>NUCLEOTIDE SEQUENCE</scope>
    <source>
        <strain evidence="10">P14PPP2</strain>
    </source>
</reference>
<evidence type="ECO:0000256" key="4">
    <source>
        <dbReference type="ARBA" id="ARBA00022729"/>
    </source>
</evidence>
<dbReference type="PANTHER" id="PTHR37824">
    <property type="entry name" value="IRON-REGULATED SURFACE DETERMINANT PROTEIN C"/>
    <property type="match status" value="1"/>
</dbReference>
<feature type="compositionally biased region" description="Low complexity" evidence="7">
    <location>
        <begin position="627"/>
        <end position="638"/>
    </location>
</feature>
<dbReference type="SMART" id="SM01208">
    <property type="entry name" value="G5"/>
    <property type="match status" value="4"/>
</dbReference>
<dbReference type="Gene3D" id="2.20.230.10">
    <property type="entry name" value="Resuscitation-promoting factor rpfb"/>
    <property type="match status" value="2"/>
</dbReference>
<feature type="compositionally biased region" description="Basic and acidic residues" evidence="7">
    <location>
        <begin position="66"/>
        <end position="278"/>
    </location>
</feature>
<evidence type="ECO:0000256" key="7">
    <source>
        <dbReference type="SAM" id="MobiDB-lite"/>
    </source>
</evidence>
<feature type="domain" description="G5" evidence="9">
    <location>
        <begin position="584"/>
        <end position="666"/>
    </location>
</feature>
<dbReference type="AlphaFoldDB" id="A0A3G1RLL1"/>
<evidence type="ECO:0000256" key="2">
    <source>
        <dbReference type="ARBA" id="ARBA00022512"/>
    </source>
</evidence>
<dbReference type="PROSITE" id="PS50847">
    <property type="entry name" value="GRAM_POS_ANCHORING"/>
    <property type="match status" value="1"/>
</dbReference>
<comment type="subcellular location">
    <subcellularLocation>
        <location evidence="1">Secreted</location>
        <location evidence="1">Cell wall</location>
        <topology evidence="1">Peptidoglycan-anchor</topology>
    </subcellularLocation>
</comment>
<evidence type="ECO:0000259" key="8">
    <source>
        <dbReference type="PROSITE" id="PS50847"/>
    </source>
</evidence>
<gene>
    <name evidence="10" type="primary">aap</name>
</gene>
<dbReference type="NCBIfam" id="TIGR01167">
    <property type="entry name" value="LPXTG_anchor"/>
    <property type="match status" value="1"/>
</dbReference>
<keyword evidence="3" id="KW-0964">Secreted</keyword>
<evidence type="ECO:0000256" key="3">
    <source>
        <dbReference type="ARBA" id="ARBA00022525"/>
    </source>
</evidence>
<feature type="compositionally biased region" description="Basic and acidic residues" evidence="7">
    <location>
        <begin position="769"/>
        <end position="784"/>
    </location>
</feature>
<dbReference type="Pfam" id="PF07501">
    <property type="entry name" value="G5"/>
    <property type="match status" value="4"/>
</dbReference>
<dbReference type="EMBL" id="MH188469">
    <property type="protein sequence ID" value="AXB88919.1"/>
    <property type="molecule type" value="Genomic_DNA"/>
</dbReference>
<keyword evidence="6" id="KW-0572">Peptidoglycan-anchor</keyword>
<feature type="domain" description="G5" evidence="9">
    <location>
        <begin position="712"/>
        <end position="794"/>
    </location>
</feature>
<dbReference type="InterPro" id="IPR011098">
    <property type="entry name" value="G5_dom"/>
</dbReference>
<evidence type="ECO:0000259" key="9">
    <source>
        <dbReference type="PROSITE" id="PS51109"/>
    </source>
</evidence>
<dbReference type="Pfam" id="PF17041">
    <property type="entry name" value="SasG_E"/>
    <property type="match status" value="3"/>
</dbReference>
<feature type="domain" description="G5" evidence="9">
    <location>
        <begin position="840"/>
        <end position="922"/>
    </location>
</feature>
<feature type="compositionally biased region" description="Basic and acidic residues" evidence="7">
    <location>
        <begin position="666"/>
        <end position="675"/>
    </location>
</feature>
<dbReference type="Gene3D" id="2.60.120.200">
    <property type="match status" value="1"/>
</dbReference>
<sequence length="1243" mass="133778">MGKRRQGPINKKVDFLQNKLNKYSIRKFTIGTASILVGATMFFGSADHEAKAAEENQVESITQINEKAETENDVETSKPEAAKAETENDVETSKPEAAKAETENDVETSKPEAAKAETENDVETSKPEAAKAETENDVETSKPEAAKAETENDVETSKPEAAKAETENDVETSKPEAAKAETENDVETSKPEAAKAETENDVETSKPEAAKAETENDVETSKPEAAKAETENDVETSKPEAAKAETENDVETSKPEAAKAETENDVETSKPEAAKVETENNVETSKPEATIAEDNNQNLEVSNVENVSPFVTTFSTSDNDSSNNKNNVVELPPVTVKGRDNYKSYGNVDIEKNPTDLDAKNLTRFNNGQREGTTAAGAVQFKNQVSFDKDFDFNIRVANNHQSNTTGADGWGFMFSKKDGDDFLKNGGILREKGTPSAAGFRIDTGYYNNDPLDKTEKQAGQGYRGYGTFVKNDSQGNTSKVGSGTPSTDFLKYADNTTNDLDGKFHGQKLNNVNLKYNASNQTFTATYAGKTWTATLSELGLSPTDSYNFLVTSSQYGNGNSGTYADGVMRADLDGATLTYTPKAVDGDPITSTKEIPFNKKREFDPNLAPGTEKVVQKGEPGIETTTTPTYVNPNTGEKVGEGTPTTKITKQPVDEIVHYGGEKIPQGHKDEFDPNAPKGSEENVPGKPGVKNPDTGEVVTPPVDDVTKYGPVDGDPITSTEEIPFDKKREFNPDLKPGEERVKQKGEPGTKTITTPTTKNPLTGEKVGEGEPTEKITKQPVDEITEYGGEEIKPGHKDEFDPNAPKGSQEDVPGKPGVKNPDTGEVVTPPVDDVTKYGPVDGDPITSTEEIPFDKKREFDPNLAPGTEKVVQKGEPGTKTITTPTTKNPLTGEKVGEGEPTEEITKQPVDEIVHYGGEQIPQGHKDEFDPNAPKGSEENVPGKPGVKNPDTGEVVTPPVDDVTKYGPVDGDPITSTEEIPFDKKREFNPDLKPGEERIKQKGEPGTKTITTPTTKNPLTGEKVGEGEPTEEITKQPVDEIIEYGPTPDEPGNPDQPTPDEPGNPDQPTPDEPGNPDQPTPDEPGNPDQPTPDQPGNPDQPTPDEPGNPDQPTPDEPGNPDQPTPDDPGNPEQPTPDEPGNPDQPTPDEPGNPDQPTPDEPGNPDQPTPDQPGNPDQPTPDQPGNPDQSKNVNHSTINKDHLPDTGDNSKSNQGILAGSLLSILGSLFIFGRRKNKDNSEK</sequence>
<evidence type="ECO:0000256" key="6">
    <source>
        <dbReference type="ARBA" id="ARBA00023088"/>
    </source>
</evidence>
<organism evidence="10">
    <name type="scientific">Staphylococcus epidermidis</name>
    <dbReference type="NCBI Taxonomy" id="1282"/>
    <lineage>
        <taxon>Bacteria</taxon>
        <taxon>Bacillati</taxon>
        <taxon>Bacillota</taxon>
        <taxon>Bacilli</taxon>
        <taxon>Bacillales</taxon>
        <taxon>Staphylococcaceae</taxon>
        <taxon>Staphylococcus</taxon>
    </lineage>
</organism>
<name>A0A3G1RLL1_STAEP</name>
<dbReference type="InterPro" id="IPR019931">
    <property type="entry name" value="LPXTG_anchor"/>
</dbReference>
<dbReference type="Gene3D" id="2.20.230.30">
    <property type="match status" value="1"/>
</dbReference>
<keyword evidence="2" id="KW-0134">Cell wall</keyword>
<dbReference type="InterPro" id="IPR050436">
    <property type="entry name" value="IsdA"/>
</dbReference>
<feature type="compositionally biased region" description="Low complexity" evidence="7">
    <location>
        <begin position="752"/>
        <end position="767"/>
    </location>
</feature>
<dbReference type="InterPro" id="IPR005877">
    <property type="entry name" value="YSIRK_signal_dom"/>
</dbReference>
<dbReference type="NCBIfam" id="TIGR01168">
    <property type="entry name" value="YSIRK_signal"/>
    <property type="match status" value="1"/>
</dbReference>
<dbReference type="Pfam" id="PF04650">
    <property type="entry name" value="YSIRK_signal"/>
    <property type="match status" value="1"/>
</dbReference>
<feature type="domain" description="Gram-positive cocci surface proteins LPxTG" evidence="8">
    <location>
        <begin position="1204"/>
        <end position="1243"/>
    </location>
</feature>
<feature type="compositionally biased region" description="Polar residues" evidence="7">
    <location>
        <begin position="1187"/>
        <end position="1198"/>
    </location>
</feature>
<keyword evidence="4" id="KW-0732">Signal</keyword>
<proteinExistence type="predicted"/>
<dbReference type="PROSITE" id="PS51109">
    <property type="entry name" value="G5"/>
    <property type="match status" value="4"/>
</dbReference>
<feature type="domain" description="G5" evidence="9">
    <location>
        <begin position="968"/>
        <end position="1050"/>
    </location>
</feature>
<feature type="region of interest" description="Disordered" evidence="7">
    <location>
        <begin position="624"/>
        <end position="649"/>
    </location>
</feature>
<evidence type="ECO:0000313" key="10">
    <source>
        <dbReference type="EMBL" id="AXB88919.1"/>
    </source>
</evidence>
<feature type="compositionally biased region" description="Basic and acidic residues" evidence="7">
    <location>
        <begin position="727"/>
        <end position="751"/>
    </location>
</feature>
<feature type="compositionally biased region" description="Basic and acidic residues" evidence="7">
    <location>
        <begin position="983"/>
        <end position="1007"/>
    </location>
</feature>
<feature type="compositionally biased region" description="Basic and acidic residues" evidence="7">
    <location>
        <begin position="906"/>
        <end position="916"/>
    </location>
</feature>
<feature type="region of interest" description="Disordered" evidence="7">
    <location>
        <begin position="666"/>
        <end position="1215"/>
    </location>
</feature>
<feature type="compositionally biased region" description="Low complexity" evidence="7">
    <location>
        <begin position="1008"/>
        <end position="1023"/>
    </location>
</feature>
<evidence type="ECO:0000256" key="5">
    <source>
        <dbReference type="ARBA" id="ARBA00022737"/>
    </source>
</evidence>
<keyword evidence="5" id="KW-0677">Repeat</keyword>
<protein>
    <submittedName>
        <fullName evidence="10">Accumulation associated protein</fullName>
    </submittedName>
</protein>
<feature type="compositionally biased region" description="Pro residues" evidence="7">
    <location>
        <begin position="1050"/>
        <end position="1185"/>
    </location>
</feature>
<feature type="compositionally biased region" description="Basic and acidic residues" evidence="7">
    <location>
        <begin position="793"/>
        <end position="803"/>
    </location>
</feature>
<evidence type="ECO:0000256" key="1">
    <source>
        <dbReference type="ARBA" id="ARBA00004168"/>
    </source>
</evidence>
<accession>A0A3G1RLL1</accession>
<dbReference type="InterPro" id="IPR031477">
    <property type="entry name" value="SasG_E"/>
</dbReference>
<dbReference type="Pfam" id="PF00746">
    <property type="entry name" value="Gram_pos_anchor"/>
    <property type="match status" value="1"/>
</dbReference>